<gene>
    <name evidence="4" type="ORF">BV898_16653</name>
</gene>
<dbReference type="PROSITE" id="PS50052">
    <property type="entry name" value="GUANYLATE_KINASE_2"/>
    <property type="match status" value="1"/>
</dbReference>
<sequence>MLFPSSAAKFGRIRTAFVRAADLKQAEFRGGGESNLFIQINTLFKQNPMTTFIRSIWHSYLDVQEEDWAVLLEIQGKRIPGLRIAHVRSWIDSLAQGNLELRLEMKTVLDLPQTTNDRRETGRPTYRRYTLIAFMQIYFPHGSFERDIQLSIRANMESLTVPVTTRAPREDELADKAYNFVSVKEFGSLRGENLLFESGSYNGIFCQILDNDECLQYNSEFESLKFKKGKVNSLSAEF</sequence>
<keyword evidence="2" id="KW-0472">Membrane</keyword>
<accession>A0A9X6NMC9</accession>
<dbReference type="AlphaFoldDB" id="A0A9X6NMC9"/>
<dbReference type="GO" id="GO:0005737">
    <property type="term" value="C:cytoplasm"/>
    <property type="evidence" value="ECO:0007669"/>
    <property type="project" value="TreeGrafter"/>
</dbReference>
<dbReference type="InterPro" id="IPR027417">
    <property type="entry name" value="P-loop_NTPase"/>
</dbReference>
<dbReference type="Gene3D" id="3.30.63.10">
    <property type="entry name" value="Guanylate Kinase phosphate binding domain"/>
    <property type="match status" value="1"/>
</dbReference>
<comment type="subcellular location">
    <subcellularLocation>
        <location evidence="1">Membrane</location>
        <topology evidence="1">Peripheral membrane protein</topology>
    </subcellularLocation>
</comment>
<dbReference type="Proteomes" id="UP000192578">
    <property type="component" value="Unassembled WGS sequence"/>
</dbReference>
<comment type="caution">
    <text evidence="4">The sequence shown here is derived from an EMBL/GenBank/DDBJ whole genome shotgun (WGS) entry which is preliminary data.</text>
</comment>
<dbReference type="PANTHER" id="PTHR10316:SF40">
    <property type="entry name" value="LD27118P"/>
    <property type="match status" value="1"/>
</dbReference>
<keyword evidence="5" id="KW-1185">Reference proteome</keyword>
<dbReference type="EMBL" id="MTYJ01000255">
    <property type="protein sequence ID" value="OWA52194.1"/>
    <property type="molecule type" value="Genomic_DNA"/>
</dbReference>
<evidence type="ECO:0000313" key="5">
    <source>
        <dbReference type="Proteomes" id="UP000192578"/>
    </source>
</evidence>
<dbReference type="GO" id="GO:0007165">
    <property type="term" value="P:signal transduction"/>
    <property type="evidence" value="ECO:0007669"/>
    <property type="project" value="TreeGrafter"/>
</dbReference>
<proteinExistence type="predicted"/>
<dbReference type="InterPro" id="IPR008144">
    <property type="entry name" value="Guanylate_kin-like_dom"/>
</dbReference>
<dbReference type="SUPFAM" id="SSF52540">
    <property type="entry name" value="P-loop containing nucleoside triphosphate hydrolases"/>
    <property type="match status" value="1"/>
</dbReference>
<feature type="domain" description="Guanylate kinase-like" evidence="3">
    <location>
        <begin position="132"/>
        <end position="225"/>
    </location>
</feature>
<name>A0A9X6NMC9_HYPEX</name>
<evidence type="ECO:0000259" key="3">
    <source>
        <dbReference type="PROSITE" id="PS50052"/>
    </source>
</evidence>
<organism evidence="4 5">
    <name type="scientific">Hypsibius exemplaris</name>
    <name type="common">Freshwater tardigrade</name>
    <dbReference type="NCBI Taxonomy" id="2072580"/>
    <lineage>
        <taxon>Eukaryota</taxon>
        <taxon>Metazoa</taxon>
        <taxon>Ecdysozoa</taxon>
        <taxon>Tardigrada</taxon>
        <taxon>Eutardigrada</taxon>
        <taxon>Parachela</taxon>
        <taxon>Hypsibioidea</taxon>
        <taxon>Hypsibiidae</taxon>
        <taxon>Hypsibius</taxon>
    </lineage>
</organism>
<dbReference type="GO" id="GO:0016020">
    <property type="term" value="C:membrane"/>
    <property type="evidence" value="ECO:0007669"/>
    <property type="project" value="UniProtKB-SubCell"/>
</dbReference>
<dbReference type="PANTHER" id="PTHR10316">
    <property type="entry name" value="MEMBRANE ASSOCIATED GUANYLATE KINASE-RELATED"/>
    <property type="match status" value="1"/>
</dbReference>
<protein>
    <recommendedName>
        <fullName evidence="3">Guanylate kinase-like domain-containing protein</fullName>
    </recommendedName>
</protein>
<dbReference type="InterPro" id="IPR008145">
    <property type="entry name" value="GK/Ca_channel_bsu"/>
</dbReference>
<reference evidence="5" key="1">
    <citation type="submission" date="2017-01" db="EMBL/GenBank/DDBJ databases">
        <title>Comparative genomics of anhydrobiosis in the tardigrade Hypsibius dujardini.</title>
        <authorList>
            <person name="Yoshida Y."/>
            <person name="Koutsovoulos G."/>
            <person name="Laetsch D."/>
            <person name="Stevens L."/>
            <person name="Kumar S."/>
            <person name="Horikawa D."/>
            <person name="Ishino K."/>
            <person name="Komine S."/>
            <person name="Tomita M."/>
            <person name="Blaxter M."/>
            <person name="Arakawa K."/>
        </authorList>
    </citation>
    <scope>NUCLEOTIDE SEQUENCE [LARGE SCALE GENOMIC DNA]</scope>
    <source>
        <strain evidence="5">Z151</strain>
    </source>
</reference>
<dbReference type="Pfam" id="PF00625">
    <property type="entry name" value="Guanylate_kin"/>
    <property type="match status" value="1"/>
</dbReference>
<evidence type="ECO:0000313" key="4">
    <source>
        <dbReference type="EMBL" id="OWA52194.1"/>
    </source>
</evidence>
<evidence type="ECO:0000256" key="2">
    <source>
        <dbReference type="ARBA" id="ARBA00023136"/>
    </source>
</evidence>
<evidence type="ECO:0000256" key="1">
    <source>
        <dbReference type="ARBA" id="ARBA00004170"/>
    </source>
</evidence>